<dbReference type="EMBL" id="BGPR01139190">
    <property type="protein sequence ID" value="GBN63858.1"/>
    <property type="molecule type" value="Genomic_DNA"/>
</dbReference>
<dbReference type="OrthoDB" id="8197512at2759"/>
<organism evidence="1 2">
    <name type="scientific">Araneus ventricosus</name>
    <name type="common">Orbweaver spider</name>
    <name type="synonym">Epeira ventricosa</name>
    <dbReference type="NCBI Taxonomy" id="182803"/>
    <lineage>
        <taxon>Eukaryota</taxon>
        <taxon>Metazoa</taxon>
        <taxon>Ecdysozoa</taxon>
        <taxon>Arthropoda</taxon>
        <taxon>Chelicerata</taxon>
        <taxon>Arachnida</taxon>
        <taxon>Araneae</taxon>
        <taxon>Araneomorphae</taxon>
        <taxon>Entelegynae</taxon>
        <taxon>Araneoidea</taxon>
        <taxon>Araneidae</taxon>
        <taxon>Araneus</taxon>
    </lineage>
</organism>
<keyword evidence="2" id="KW-1185">Reference proteome</keyword>
<gene>
    <name evidence="1" type="ORF">AVEN_118465_1</name>
</gene>
<name>A0A4Y2QKP4_ARAVE</name>
<evidence type="ECO:0000313" key="1">
    <source>
        <dbReference type="EMBL" id="GBN63858.1"/>
    </source>
</evidence>
<accession>A0A4Y2QKP4</accession>
<protein>
    <recommendedName>
        <fullName evidence="3">Retrovirus-related Pol polyprotein from type-2 retrotransposable element R2DM</fullName>
    </recommendedName>
</protein>
<evidence type="ECO:0008006" key="3">
    <source>
        <dbReference type="Google" id="ProtNLM"/>
    </source>
</evidence>
<proteinExistence type="predicted"/>
<evidence type="ECO:0000313" key="2">
    <source>
        <dbReference type="Proteomes" id="UP000499080"/>
    </source>
</evidence>
<comment type="caution">
    <text evidence="1">The sequence shown here is derived from an EMBL/GenBank/DDBJ whole genome shotgun (WGS) entry which is preliminary data.</text>
</comment>
<dbReference type="AlphaFoldDB" id="A0A4Y2QKP4"/>
<reference evidence="1 2" key="1">
    <citation type="journal article" date="2019" name="Sci. Rep.">
        <title>Orb-weaving spider Araneus ventricosus genome elucidates the spidroin gene catalogue.</title>
        <authorList>
            <person name="Kono N."/>
            <person name="Nakamura H."/>
            <person name="Ohtoshi R."/>
            <person name="Moran D.A.P."/>
            <person name="Shinohara A."/>
            <person name="Yoshida Y."/>
            <person name="Fujiwara M."/>
            <person name="Mori M."/>
            <person name="Tomita M."/>
            <person name="Arakawa K."/>
        </authorList>
    </citation>
    <scope>NUCLEOTIDE SEQUENCE [LARGE SCALE GENOMIC DNA]</scope>
</reference>
<dbReference type="Proteomes" id="UP000499080">
    <property type="component" value="Unassembled WGS sequence"/>
</dbReference>
<sequence length="165" mass="17894">MWAERLYASVDGRALSSSCKTAGQLTWGFKVTEEPVYPLPAGTLKPDLVAFKNNSALVLDAQVVGDSVELDSAYTAKIVKYVQLEQAVKVQTGAKKVEFSSITLNSRGVWSPASAEKLLRLGVINKRDLSILGTRAIIVSVACHRRFGLMTTHVSEARWSRAGIG</sequence>